<accession>A0A409WUR2</accession>
<dbReference type="InterPro" id="IPR002035">
    <property type="entry name" value="VWF_A"/>
</dbReference>
<feature type="region of interest" description="Disordered" evidence="4">
    <location>
        <begin position="96"/>
        <end position="136"/>
    </location>
</feature>
<dbReference type="InterPro" id="IPR052969">
    <property type="entry name" value="Thr-specific_kinase-like"/>
</dbReference>
<dbReference type="Gene3D" id="3.40.50.410">
    <property type="entry name" value="von Willebrand factor, type A domain"/>
    <property type="match status" value="2"/>
</dbReference>
<feature type="compositionally biased region" description="Low complexity" evidence="4">
    <location>
        <begin position="438"/>
        <end position="447"/>
    </location>
</feature>
<dbReference type="OrthoDB" id="301415at2759"/>
<evidence type="ECO:0000313" key="6">
    <source>
        <dbReference type="EMBL" id="PPQ82201.1"/>
    </source>
</evidence>
<dbReference type="CDD" id="cd00198">
    <property type="entry name" value="vWFA"/>
    <property type="match status" value="2"/>
</dbReference>
<sequence>MWEFRQALAHYADILVSQPLFELSRVNVRTTNAPLDIVFGMVALIPRYKALENANGGFSNPPLTKFSPTFQFSTLTMFNFSKYLFKRKHARSISTESTLSVDDKSTTSSSKGSRRSLFSRDGKDDTKPSGSRFGNYQSGDKIDIVFLQDTTASQGPYIKSAKDAIEDICHKIRSSTNLSQENIRFGLVAFRDHPPQDRTYVTKQFGFTSDIQVMRDRLASLAPQGGGDGPEAQTAALAAALNMKWKEGAVKMVVLITDAPPHGLGESGDAFDASPDQNDPLQLARQMAEQGITLFVVACEPELSTYKHAVDFYKALTEITGGLMFPLTMAKSLGDYITGSAVETFETEKLIKEYEEEILDNVYAQSKPLEVVVEQVRSRCQSSGVKLNTMDVDNIYAPSATSEKNAAVWKTSASIRDGRGDVSLVDGPRMQSDYRSGSRAAKASVESKSVSHSQAKRIVMQSVMRSSKVTPTGMTRFLTSNRDIVFLQDTTGSQGPYIKAARQAIRDICDKISASAQFPKELIRFGLIAFRDHPPQDNTYVTKEFGFTSDIAVMQKNLAGLVASGGGDGPEASTAALAAALNLEWKEDAIKIVILITDAPPHGIGESGDGFDKSPDQNDPLEIVRQMAEKGITLFVIACEPSLSQSYRFALDFYSALVQITSGRLFPLLMADKLGDYIVGSAVETIETENLISEFEQVIIDDVYGKAKPIEEVMAEVQQQLQSRGTKLQTIDIENVYEENEQGAKNRKAWFAAPSLAAARSQVEPVSDFALRCIQTPDISNRFTPPA</sequence>
<comment type="caution">
    <text evidence="6">The sequence shown here is derived from an EMBL/GenBank/DDBJ whole genome shotgun (WGS) entry which is preliminary data.</text>
</comment>
<dbReference type="GO" id="GO:0005737">
    <property type="term" value="C:cytoplasm"/>
    <property type="evidence" value="ECO:0007669"/>
    <property type="project" value="TreeGrafter"/>
</dbReference>
<dbReference type="InterPro" id="IPR056861">
    <property type="entry name" value="HMCN1-like_VWA"/>
</dbReference>
<organism evidence="6 7">
    <name type="scientific">Panaeolus cyanescens</name>
    <dbReference type="NCBI Taxonomy" id="181874"/>
    <lineage>
        <taxon>Eukaryota</taxon>
        <taxon>Fungi</taxon>
        <taxon>Dikarya</taxon>
        <taxon>Basidiomycota</taxon>
        <taxon>Agaricomycotina</taxon>
        <taxon>Agaricomycetes</taxon>
        <taxon>Agaricomycetidae</taxon>
        <taxon>Agaricales</taxon>
        <taxon>Agaricineae</taxon>
        <taxon>Galeropsidaceae</taxon>
        <taxon>Panaeolus</taxon>
    </lineage>
</organism>
<reference evidence="6 7" key="1">
    <citation type="journal article" date="2018" name="Evol. Lett.">
        <title>Horizontal gene cluster transfer increased hallucinogenic mushroom diversity.</title>
        <authorList>
            <person name="Reynolds H.T."/>
            <person name="Vijayakumar V."/>
            <person name="Gluck-Thaler E."/>
            <person name="Korotkin H.B."/>
            <person name="Matheny P.B."/>
            <person name="Slot J.C."/>
        </authorList>
    </citation>
    <scope>NUCLEOTIDE SEQUENCE [LARGE SCALE GENOMIC DNA]</scope>
    <source>
        <strain evidence="6 7">2629</strain>
    </source>
</reference>
<feature type="domain" description="VWFA" evidence="5">
    <location>
        <begin position="483"/>
        <end position="686"/>
    </location>
</feature>
<dbReference type="InParanoid" id="A0A409WUR2"/>
<evidence type="ECO:0000256" key="3">
    <source>
        <dbReference type="ARBA" id="ARBA00022729"/>
    </source>
</evidence>
<proteinExistence type="predicted"/>
<dbReference type="GO" id="GO:0004674">
    <property type="term" value="F:protein serine/threonine kinase activity"/>
    <property type="evidence" value="ECO:0007669"/>
    <property type="project" value="TreeGrafter"/>
</dbReference>
<dbReference type="InterPro" id="IPR036465">
    <property type="entry name" value="vWFA_dom_sf"/>
</dbReference>
<dbReference type="Pfam" id="PF25106">
    <property type="entry name" value="VWA_4"/>
    <property type="match status" value="1"/>
</dbReference>
<feature type="domain" description="VWFA" evidence="5">
    <location>
        <begin position="143"/>
        <end position="362"/>
    </location>
</feature>
<dbReference type="AlphaFoldDB" id="A0A409WUR2"/>
<evidence type="ECO:0000256" key="4">
    <source>
        <dbReference type="SAM" id="MobiDB-lite"/>
    </source>
</evidence>
<dbReference type="STRING" id="181874.A0A409WUR2"/>
<evidence type="ECO:0000259" key="5">
    <source>
        <dbReference type="PROSITE" id="PS50234"/>
    </source>
</evidence>
<name>A0A409WUR2_9AGAR</name>
<dbReference type="SMART" id="SM00327">
    <property type="entry name" value="VWA"/>
    <property type="match status" value="2"/>
</dbReference>
<dbReference type="Proteomes" id="UP000284842">
    <property type="component" value="Unassembled WGS sequence"/>
</dbReference>
<keyword evidence="3" id="KW-0732">Signal</keyword>
<gene>
    <name evidence="6" type="ORF">CVT24_012549</name>
</gene>
<protein>
    <recommendedName>
        <fullName evidence="5">VWFA domain-containing protein</fullName>
    </recommendedName>
</protein>
<dbReference type="PANTHER" id="PTHR47763">
    <property type="entry name" value="ALPHA-PROTEIN KINASE VWKA"/>
    <property type="match status" value="1"/>
</dbReference>
<comment type="subcellular location">
    <subcellularLocation>
        <location evidence="1">Secreted</location>
    </subcellularLocation>
</comment>
<dbReference type="PANTHER" id="PTHR47763:SF1">
    <property type="entry name" value="DUF659 DOMAIN-CONTAINING PROTEIN"/>
    <property type="match status" value="1"/>
</dbReference>
<evidence type="ECO:0000256" key="2">
    <source>
        <dbReference type="ARBA" id="ARBA00022525"/>
    </source>
</evidence>
<dbReference type="SUPFAM" id="SSF53300">
    <property type="entry name" value="vWA-like"/>
    <property type="match status" value="2"/>
</dbReference>
<dbReference type="EMBL" id="NHTK01005188">
    <property type="protein sequence ID" value="PPQ82201.1"/>
    <property type="molecule type" value="Genomic_DNA"/>
</dbReference>
<evidence type="ECO:0000256" key="1">
    <source>
        <dbReference type="ARBA" id="ARBA00004613"/>
    </source>
</evidence>
<dbReference type="PROSITE" id="PS50234">
    <property type="entry name" value="VWFA"/>
    <property type="match status" value="2"/>
</dbReference>
<keyword evidence="7" id="KW-1185">Reference proteome</keyword>
<feature type="region of interest" description="Disordered" evidence="4">
    <location>
        <begin position="420"/>
        <end position="447"/>
    </location>
</feature>
<evidence type="ECO:0000313" key="7">
    <source>
        <dbReference type="Proteomes" id="UP000284842"/>
    </source>
</evidence>
<keyword evidence="2" id="KW-0964">Secreted</keyword>
<feature type="compositionally biased region" description="Basic and acidic residues" evidence="4">
    <location>
        <begin position="118"/>
        <end position="127"/>
    </location>
</feature>
<dbReference type="Pfam" id="PF00092">
    <property type="entry name" value="VWA"/>
    <property type="match status" value="1"/>
</dbReference>